<proteinExistence type="predicted"/>
<evidence type="ECO:0000313" key="2">
    <source>
        <dbReference type="Proteomes" id="UP000191554"/>
    </source>
</evidence>
<keyword evidence="2" id="KW-1185">Reference proteome</keyword>
<dbReference type="Proteomes" id="UP000191554">
    <property type="component" value="Unassembled WGS sequence"/>
</dbReference>
<reference evidence="1 2" key="1">
    <citation type="submission" date="2017-03" db="EMBL/GenBank/DDBJ databases">
        <title>Genome sequence of Clostridium hungatei DSM 14427.</title>
        <authorList>
            <person name="Poehlein A."/>
            <person name="Daniel R."/>
        </authorList>
    </citation>
    <scope>NUCLEOTIDE SEQUENCE [LARGE SCALE GENOMIC DNA]</scope>
    <source>
        <strain evidence="1 2">DSM 14427</strain>
    </source>
</reference>
<organism evidence="1 2">
    <name type="scientific">Ruminiclostridium hungatei</name>
    <name type="common">Clostridium hungatei</name>
    <dbReference type="NCBI Taxonomy" id="48256"/>
    <lineage>
        <taxon>Bacteria</taxon>
        <taxon>Bacillati</taxon>
        <taxon>Bacillota</taxon>
        <taxon>Clostridia</taxon>
        <taxon>Eubacteriales</taxon>
        <taxon>Oscillospiraceae</taxon>
        <taxon>Ruminiclostridium</taxon>
    </lineage>
</organism>
<sequence length="46" mass="4922">MMELNEIKSMLESNNVELSDLDNVLSVAICSSCCAASSGGNTKQQR</sequence>
<protein>
    <submittedName>
        <fullName evidence="1">Uncharacterized protein</fullName>
    </submittedName>
</protein>
<gene>
    <name evidence="1" type="ORF">CLHUN_10450</name>
</gene>
<name>A0A1V4SMP2_RUMHU</name>
<dbReference type="STRING" id="48256.CLHUN_10450"/>
<evidence type="ECO:0000313" key="1">
    <source>
        <dbReference type="EMBL" id="OPX45158.1"/>
    </source>
</evidence>
<dbReference type="RefSeq" id="WP_165755660.1">
    <property type="nucleotide sequence ID" value="NZ_MZGX01000005.1"/>
</dbReference>
<accession>A0A1V4SMP2</accession>
<comment type="caution">
    <text evidence="1">The sequence shown here is derived from an EMBL/GenBank/DDBJ whole genome shotgun (WGS) entry which is preliminary data.</text>
</comment>
<dbReference type="EMBL" id="MZGX01000005">
    <property type="protein sequence ID" value="OPX45158.1"/>
    <property type="molecule type" value="Genomic_DNA"/>
</dbReference>
<dbReference type="AlphaFoldDB" id="A0A1V4SMP2"/>